<dbReference type="EMBL" id="JAHQIW010004413">
    <property type="protein sequence ID" value="KAJ1362283.1"/>
    <property type="molecule type" value="Genomic_DNA"/>
</dbReference>
<proteinExistence type="predicted"/>
<name>A0AAD5MUM5_PARTN</name>
<sequence length="73" mass="8116">MQAVSSNSYTQKSSDFSSRVFLRDHLKQSLTFLKVTARSVLLPDAIVSAILSQLTVRVSYAPLKAKNVFMPLL</sequence>
<dbReference type="Proteomes" id="UP001196413">
    <property type="component" value="Unassembled WGS sequence"/>
</dbReference>
<organism evidence="1 2">
    <name type="scientific">Parelaphostrongylus tenuis</name>
    <name type="common">Meningeal worm</name>
    <dbReference type="NCBI Taxonomy" id="148309"/>
    <lineage>
        <taxon>Eukaryota</taxon>
        <taxon>Metazoa</taxon>
        <taxon>Ecdysozoa</taxon>
        <taxon>Nematoda</taxon>
        <taxon>Chromadorea</taxon>
        <taxon>Rhabditida</taxon>
        <taxon>Rhabditina</taxon>
        <taxon>Rhabditomorpha</taxon>
        <taxon>Strongyloidea</taxon>
        <taxon>Metastrongylidae</taxon>
        <taxon>Parelaphostrongylus</taxon>
    </lineage>
</organism>
<gene>
    <name evidence="1" type="ORF">KIN20_021795</name>
</gene>
<keyword evidence="2" id="KW-1185">Reference proteome</keyword>
<evidence type="ECO:0000313" key="1">
    <source>
        <dbReference type="EMBL" id="KAJ1362283.1"/>
    </source>
</evidence>
<protein>
    <submittedName>
        <fullName evidence="1">Uncharacterized protein</fullName>
    </submittedName>
</protein>
<reference evidence="1" key="1">
    <citation type="submission" date="2021-06" db="EMBL/GenBank/DDBJ databases">
        <title>Parelaphostrongylus tenuis whole genome reference sequence.</title>
        <authorList>
            <person name="Garwood T.J."/>
            <person name="Larsen P.A."/>
            <person name="Fountain-Jones N.M."/>
            <person name="Garbe J.R."/>
            <person name="Macchietto M.G."/>
            <person name="Kania S.A."/>
            <person name="Gerhold R.W."/>
            <person name="Richards J.E."/>
            <person name="Wolf T.M."/>
        </authorList>
    </citation>
    <scope>NUCLEOTIDE SEQUENCE</scope>
    <source>
        <strain evidence="1">MNPRO001-30</strain>
        <tissue evidence="1">Meninges</tissue>
    </source>
</reference>
<dbReference type="AlphaFoldDB" id="A0AAD5MUM5"/>
<evidence type="ECO:0000313" key="2">
    <source>
        <dbReference type="Proteomes" id="UP001196413"/>
    </source>
</evidence>
<comment type="caution">
    <text evidence="1">The sequence shown here is derived from an EMBL/GenBank/DDBJ whole genome shotgun (WGS) entry which is preliminary data.</text>
</comment>
<accession>A0AAD5MUM5</accession>